<evidence type="ECO:0000313" key="3">
    <source>
        <dbReference type="Proteomes" id="UP000591941"/>
    </source>
</evidence>
<dbReference type="CDD" id="cd13567">
    <property type="entry name" value="PBP2_TtGluBP"/>
    <property type="match status" value="1"/>
</dbReference>
<dbReference type="InterPro" id="IPR011852">
    <property type="entry name" value="TRAP_TAXI"/>
</dbReference>
<proteinExistence type="predicted"/>
<dbReference type="NCBIfam" id="TIGR02122">
    <property type="entry name" value="TRAP_TAXI"/>
    <property type="match status" value="1"/>
</dbReference>
<evidence type="ECO:0000313" key="2">
    <source>
        <dbReference type="EMBL" id="MBB6477433.1"/>
    </source>
</evidence>
<dbReference type="AlphaFoldDB" id="A0A841R104"/>
<dbReference type="GeneID" id="93485740"/>
<dbReference type="PANTHER" id="PTHR42941:SF1">
    <property type="entry name" value="SLL1037 PROTEIN"/>
    <property type="match status" value="1"/>
</dbReference>
<evidence type="ECO:0008006" key="4">
    <source>
        <dbReference type="Google" id="ProtNLM"/>
    </source>
</evidence>
<evidence type="ECO:0000256" key="1">
    <source>
        <dbReference type="SAM" id="SignalP"/>
    </source>
</evidence>
<comment type="caution">
    <text evidence="2">The sequence shown here is derived from an EMBL/GenBank/DDBJ whole genome shotgun (WGS) entry which is preliminary data.</text>
</comment>
<dbReference type="PANTHER" id="PTHR42941">
    <property type="entry name" value="SLL1037 PROTEIN"/>
    <property type="match status" value="1"/>
</dbReference>
<dbReference type="EMBL" id="JACHHI010000002">
    <property type="protein sequence ID" value="MBB6477433.1"/>
    <property type="molecule type" value="Genomic_DNA"/>
</dbReference>
<sequence>MKFSKMTTLMMAAGLSAVVALAGCGGSGGAKQQYLNIGTGGTAGTYYPLGGAMAELFNKNIANVNASAQSTGASVANVNMLKDGSLDLALIQNDIAYYAANGLEMFDGKKVDNLRGIATLYPETVQIVALEKSGIKSINDLRGKRVAVGAAGSGTEANARQILNAAGIEYSDIQVQYLSFGEAAGALKDGNVDVAFVTAGFPTAAIQDLAVSNQISLISLDAAVADQLLQKYPYYTKISIPAGTYNGVAGDTLAVSVRAMIATTSKLSDEMGYNVTKAIYTNLDKMAAAHAVGKMITKDAAQDGMSIPMNAGAEKFFKEK</sequence>
<dbReference type="RefSeq" id="WP_159823123.1">
    <property type="nucleotide sequence ID" value="NZ_CABWNB010000003.1"/>
</dbReference>
<accession>A0A841R104</accession>
<name>A0A841R104_9FIRM</name>
<dbReference type="OrthoDB" id="9776669at2"/>
<dbReference type="SUPFAM" id="SSF53850">
    <property type="entry name" value="Periplasmic binding protein-like II"/>
    <property type="match status" value="1"/>
</dbReference>
<dbReference type="PROSITE" id="PS51257">
    <property type="entry name" value="PROKAR_LIPOPROTEIN"/>
    <property type="match status" value="1"/>
</dbReference>
<protein>
    <recommendedName>
        <fullName evidence="4">C4-dicarboxylate ABC transporter substrate-binding protein</fullName>
    </recommendedName>
</protein>
<gene>
    <name evidence="2" type="ORF">HNR45_000463</name>
</gene>
<keyword evidence="1" id="KW-0732">Signal</keyword>
<reference evidence="2 3" key="1">
    <citation type="submission" date="2020-08" db="EMBL/GenBank/DDBJ databases">
        <title>Genomic Encyclopedia of Type Strains, Phase IV (KMG-IV): sequencing the most valuable type-strain genomes for metagenomic binning, comparative biology and taxonomic classification.</title>
        <authorList>
            <person name="Goeker M."/>
        </authorList>
    </citation>
    <scope>NUCLEOTIDE SEQUENCE [LARGE SCALE GENOMIC DNA]</scope>
    <source>
        <strain evidence="2 3">DSM 21255</strain>
    </source>
</reference>
<dbReference type="Gene3D" id="3.40.190.10">
    <property type="entry name" value="Periplasmic binding protein-like II"/>
    <property type="match status" value="2"/>
</dbReference>
<keyword evidence="3" id="KW-1185">Reference proteome</keyword>
<organism evidence="2 3">
    <name type="scientific">Negativicoccus succinicivorans</name>
    <dbReference type="NCBI Taxonomy" id="620903"/>
    <lineage>
        <taxon>Bacteria</taxon>
        <taxon>Bacillati</taxon>
        <taxon>Bacillota</taxon>
        <taxon>Negativicutes</taxon>
        <taxon>Veillonellales</taxon>
        <taxon>Veillonellaceae</taxon>
        <taxon>Negativicoccus</taxon>
    </lineage>
</organism>
<dbReference type="Proteomes" id="UP000591941">
    <property type="component" value="Unassembled WGS sequence"/>
</dbReference>
<dbReference type="Pfam" id="PF16868">
    <property type="entry name" value="NMT1_3"/>
    <property type="match status" value="1"/>
</dbReference>
<feature type="signal peptide" evidence="1">
    <location>
        <begin position="1"/>
        <end position="22"/>
    </location>
</feature>
<feature type="chain" id="PRO_5032553309" description="C4-dicarboxylate ABC transporter substrate-binding protein" evidence="1">
    <location>
        <begin position="23"/>
        <end position="320"/>
    </location>
</feature>